<gene>
    <name evidence="1" type="ORF">EZH22_00615</name>
</gene>
<evidence type="ECO:0000313" key="2">
    <source>
        <dbReference type="Proteomes" id="UP000596427"/>
    </source>
</evidence>
<dbReference type="Gene3D" id="3.40.50.12500">
    <property type="match status" value="1"/>
</dbReference>
<keyword evidence="2" id="KW-1185">Reference proteome</keyword>
<dbReference type="PANTHER" id="PTHR40267:SF1">
    <property type="entry name" value="BLR3294 PROTEIN"/>
    <property type="match status" value="1"/>
</dbReference>
<organism evidence="1 2">
    <name type="scientific">Xanthobacter dioxanivorans</name>
    <dbReference type="NCBI Taxonomy" id="2528964"/>
    <lineage>
        <taxon>Bacteria</taxon>
        <taxon>Pseudomonadati</taxon>
        <taxon>Pseudomonadota</taxon>
        <taxon>Alphaproteobacteria</taxon>
        <taxon>Hyphomicrobiales</taxon>
        <taxon>Xanthobacteraceae</taxon>
        <taxon>Xanthobacter</taxon>
    </lineage>
</organism>
<sequence length="241" mass="25512">MDHNVRRIGVLAPPANVAVEREWPRYLPADVVMNHNRLSRPSTLVAKDDLLAMNASVERAARDLAFAKPEVIAYACTSGSFLEGSGAEGAVARQIEAVTGVAAFTTSEAVVAALKALRAQSVFMITPYPDAVNAEEVAFLTHYGFEVAGVDAFGCATSAEIRALTSDQVAGLALRHRARIARCDALFVSCTNLLTMNEIEGLEVGLGVPVVSSNQATLWMALGRLGVHAPAGPGRLFRLAP</sequence>
<dbReference type="EMBL" id="CP063362">
    <property type="protein sequence ID" value="QRG06997.1"/>
    <property type="molecule type" value="Genomic_DNA"/>
</dbReference>
<dbReference type="AlphaFoldDB" id="A0A974SJ06"/>
<dbReference type="RefSeq" id="WP_203193906.1">
    <property type="nucleotide sequence ID" value="NZ_CP063362.1"/>
</dbReference>
<dbReference type="Pfam" id="PF17645">
    <property type="entry name" value="Amdase"/>
    <property type="match status" value="1"/>
</dbReference>
<dbReference type="PANTHER" id="PTHR40267">
    <property type="entry name" value="BLR3294 PROTEIN"/>
    <property type="match status" value="1"/>
</dbReference>
<dbReference type="Proteomes" id="UP000596427">
    <property type="component" value="Chromosome"/>
</dbReference>
<evidence type="ECO:0000313" key="1">
    <source>
        <dbReference type="EMBL" id="QRG06997.1"/>
    </source>
</evidence>
<protein>
    <submittedName>
        <fullName evidence="1">Aspartate/glutamate racemase family protein</fullName>
    </submittedName>
</protein>
<accession>A0A974SJ06</accession>
<proteinExistence type="predicted"/>
<name>A0A974SJ06_9HYPH</name>
<reference evidence="1 2" key="1">
    <citation type="submission" date="2020-10" db="EMBL/GenBank/DDBJ databases">
        <title>Degradation of 1,4-Dioxane by Xanthobacter sp. YN2, via a Novel Group-2 Soluble Di-Iron Monooxygenase.</title>
        <authorList>
            <person name="Ma F."/>
            <person name="Wang Y."/>
            <person name="Yang J."/>
            <person name="Guo H."/>
            <person name="Su D."/>
            <person name="Yu L."/>
        </authorList>
    </citation>
    <scope>NUCLEOTIDE SEQUENCE [LARGE SCALE GENOMIC DNA]</scope>
    <source>
        <strain evidence="1 2">YN2</strain>
    </source>
</reference>
<dbReference type="InterPro" id="IPR053714">
    <property type="entry name" value="Iso_Racemase_Enz_sf"/>
</dbReference>
<dbReference type="InterPro" id="IPR026286">
    <property type="entry name" value="MaiA/AMDase"/>
</dbReference>
<dbReference type="KEGG" id="xdi:EZH22_00615"/>
<dbReference type="PIRSF" id="PIRSF015736">
    <property type="entry name" value="MI"/>
    <property type="match status" value="1"/>
</dbReference>